<feature type="compositionally biased region" description="Basic and acidic residues" evidence="1">
    <location>
        <begin position="30"/>
        <end position="48"/>
    </location>
</feature>
<evidence type="ECO:0000313" key="3">
    <source>
        <dbReference type="EMBL" id="MDP5277072.1"/>
    </source>
</evidence>
<dbReference type="EMBL" id="JAVAMP010000023">
    <property type="protein sequence ID" value="MDP5277072.1"/>
    <property type="molecule type" value="Genomic_DNA"/>
</dbReference>
<evidence type="ECO:0000256" key="1">
    <source>
        <dbReference type="SAM" id="MobiDB-lite"/>
    </source>
</evidence>
<dbReference type="Proteomes" id="UP001231941">
    <property type="component" value="Unassembled WGS sequence"/>
</dbReference>
<feature type="region of interest" description="Disordered" evidence="1">
    <location>
        <begin position="30"/>
        <end position="49"/>
    </location>
</feature>
<evidence type="ECO:0000313" key="4">
    <source>
        <dbReference type="Proteomes" id="UP001231941"/>
    </source>
</evidence>
<evidence type="ECO:0008006" key="5">
    <source>
        <dbReference type="Google" id="ProtNLM"/>
    </source>
</evidence>
<sequence>MKKTQLLLLSIFIMISFVVACEKDNEEVSKTQIKEDSHSQEESNKQEQLEEDYISATVTGYNNGVNADNGMTTQIWHFDPDGETTKKVFDFETSAQYSLGYFDRKNNVVYYVKRVHTEDSYGDQIFTTDLKTGIETQLTDQLFAVNRIIPVEDQIFIVAARKNEREDKLGSIDKKTNEITFWRKDEDNSVASIAVDKINKKVFISAFSMADRDESFKTQGNGNYQMEKYTIYQVDYDLQNTKEIFAENWHIRSIMTNGEKITALADKKYNNSKEPSMIYEYNIKTGESALDTWTAQRLRSHSSDYSSDGKKIYGISIVDEHRGIAAYDVESQQMELLVDTIEGNFINNIHVVKNEIKKDN</sequence>
<feature type="signal peptide" evidence="2">
    <location>
        <begin position="1"/>
        <end position="20"/>
    </location>
</feature>
<dbReference type="RefSeq" id="WP_305994370.1">
    <property type="nucleotide sequence ID" value="NZ_JAVAMP010000023.1"/>
</dbReference>
<comment type="caution">
    <text evidence="3">The sequence shown here is derived from an EMBL/GenBank/DDBJ whole genome shotgun (WGS) entry which is preliminary data.</text>
</comment>
<protein>
    <recommendedName>
        <fullName evidence="5">Lipoprotein</fullName>
    </recommendedName>
</protein>
<keyword evidence="4" id="KW-1185">Reference proteome</keyword>
<dbReference type="SUPFAM" id="SSF69304">
    <property type="entry name" value="Tricorn protease N-terminal domain"/>
    <property type="match status" value="1"/>
</dbReference>
<accession>A0ABT9J621</accession>
<gene>
    <name evidence="3" type="ORF">Q5Y73_23525</name>
</gene>
<evidence type="ECO:0000256" key="2">
    <source>
        <dbReference type="SAM" id="SignalP"/>
    </source>
</evidence>
<proteinExistence type="predicted"/>
<dbReference type="PROSITE" id="PS51257">
    <property type="entry name" value="PROKAR_LIPOPROTEIN"/>
    <property type="match status" value="1"/>
</dbReference>
<organism evidence="3 4">
    <name type="scientific">Chengkuizengella axinellae</name>
    <dbReference type="NCBI Taxonomy" id="3064388"/>
    <lineage>
        <taxon>Bacteria</taxon>
        <taxon>Bacillati</taxon>
        <taxon>Bacillota</taxon>
        <taxon>Bacilli</taxon>
        <taxon>Bacillales</taxon>
        <taxon>Paenibacillaceae</taxon>
        <taxon>Chengkuizengella</taxon>
    </lineage>
</organism>
<keyword evidence="2" id="KW-0732">Signal</keyword>
<name>A0ABT9J621_9BACL</name>
<reference evidence="3 4" key="1">
    <citation type="submission" date="2023-08" db="EMBL/GenBank/DDBJ databases">
        <authorList>
            <person name="Park J.-S."/>
        </authorList>
    </citation>
    <scope>NUCLEOTIDE SEQUENCE [LARGE SCALE GENOMIC DNA]</scope>
    <source>
        <strain evidence="3 4">2205SS18-9</strain>
    </source>
</reference>
<feature type="chain" id="PRO_5045487819" description="Lipoprotein" evidence="2">
    <location>
        <begin position="21"/>
        <end position="360"/>
    </location>
</feature>